<evidence type="ECO:0000256" key="5">
    <source>
        <dbReference type="ARBA" id="ARBA00022573"/>
    </source>
</evidence>
<evidence type="ECO:0000256" key="6">
    <source>
        <dbReference type="ARBA" id="ARBA00022692"/>
    </source>
</evidence>
<keyword evidence="11" id="KW-1185">Reference proteome</keyword>
<evidence type="ECO:0000256" key="9">
    <source>
        <dbReference type="HAMAP-Rule" id="MF_00024"/>
    </source>
</evidence>
<reference evidence="10" key="2">
    <citation type="submission" date="2023-03" db="EMBL/GenBank/DDBJ databases">
        <authorList>
            <person name="Zhang Z."/>
        </authorList>
    </citation>
    <scope>NUCLEOTIDE SEQUENCE</scope>
    <source>
        <strain evidence="10">DSA</strain>
    </source>
</reference>
<dbReference type="GO" id="GO:0048472">
    <property type="term" value="F:threonine-phosphate decarboxylase activity"/>
    <property type="evidence" value="ECO:0007669"/>
    <property type="project" value="InterPro"/>
</dbReference>
<accession>A0AAW7Z9M3</accession>
<dbReference type="Proteomes" id="UP001172911">
    <property type="component" value="Unassembled WGS sequence"/>
</dbReference>
<protein>
    <recommendedName>
        <fullName evidence="9">Cobalamin biosynthesis protein CobD</fullName>
    </recommendedName>
</protein>
<keyword evidence="7 9" id="KW-1133">Transmembrane helix</keyword>
<reference evidence="10" key="1">
    <citation type="journal article" date="2023" name="J. Hazard. Mater.">
        <title>Anaerobic biodegradation of pyrene and benzo[a]pyrene by a new sulfate-reducing Desulforamulus aquiferis strain DSA.</title>
        <authorList>
            <person name="Zhang Z."/>
            <person name="Sun J."/>
            <person name="Gong X."/>
            <person name="Wang C."/>
            <person name="Wang H."/>
        </authorList>
    </citation>
    <scope>NUCLEOTIDE SEQUENCE</scope>
    <source>
        <strain evidence="10">DSA</strain>
    </source>
</reference>
<evidence type="ECO:0000256" key="4">
    <source>
        <dbReference type="ARBA" id="ARBA00022475"/>
    </source>
</evidence>
<dbReference type="EMBL" id="JARPTC010000004">
    <property type="protein sequence ID" value="MDO7786349.1"/>
    <property type="molecule type" value="Genomic_DNA"/>
</dbReference>
<dbReference type="PANTHER" id="PTHR34308">
    <property type="entry name" value="COBALAMIN BIOSYNTHESIS PROTEIN CBIB"/>
    <property type="match status" value="1"/>
</dbReference>
<dbReference type="NCBIfam" id="TIGR00380">
    <property type="entry name" value="cobal_cbiB"/>
    <property type="match status" value="1"/>
</dbReference>
<name>A0AAW7Z9M3_9FIRM</name>
<evidence type="ECO:0000256" key="2">
    <source>
        <dbReference type="ARBA" id="ARBA00004953"/>
    </source>
</evidence>
<evidence type="ECO:0000256" key="1">
    <source>
        <dbReference type="ARBA" id="ARBA00004651"/>
    </source>
</evidence>
<feature type="transmembrane region" description="Helical" evidence="9">
    <location>
        <begin position="80"/>
        <end position="101"/>
    </location>
</feature>
<dbReference type="RefSeq" id="WP_304541318.1">
    <property type="nucleotide sequence ID" value="NZ_JARPTC010000004.1"/>
</dbReference>
<feature type="transmembrane region" description="Helical" evidence="9">
    <location>
        <begin position="51"/>
        <end position="74"/>
    </location>
</feature>
<dbReference type="HAMAP" id="MF_00024">
    <property type="entry name" value="CobD_CbiB"/>
    <property type="match status" value="1"/>
</dbReference>
<comment type="function">
    <text evidence="9">Converts cobyric acid to cobinamide by the addition of aminopropanol on the F carboxylic group.</text>
</comment>
<dbReference type="InterPro" id="IPR004485">
    <property type="entry name" value="Cobalamin_biosynth_CobD/CbiB"/>
</dbReference>
<keyword evidence="5 9" id="KW-0169">Cobalamin biosynthesis</keyword>
<comment type="subcellular location">
    <subcellularLocation>
        <location evidence="1 9">Cell membrane</location>
        <topology evidence="1 9">Multi-pass membrane protein</topology>
    </subcellularLocation>
</comment>
<comment type="similarity">
    <text evidence="3 9">Belongs to the CobD/CbiB family.</text>
</comment>
<keyword evidence="8 9" id="KW-0472">Membrane</keyword>
<dbReference type="GO" id="GO:0015420">
    <property type="term" value="F:ABC-type vitamin B12 transporter activity"/>
    <property type="evidence" value="ECO:0007669"/>
    <property type="project" value="UniProtKB-UniRule"/>
</dbReference>
<evidence type="ECO:0000313" key="11">
    <source>
        <dbReference type="Proteomes" id="UP001172911"/>
    </source>
</evidence>
<dbReference type="GO" id="GO:0005886">
    <property type="term" value="C:plasma membrane"/>
    <property type="evidence" value="ECO:0007669"/>
    <property type="project" value="UniProtKB-SubCell"/>
</dbReference>
<dbReference type="Pfam" id="PF03186">
    <property type="entry name" value="CobD_Cbib"/>
    <property type="match status" value="1"/>
</dbReference>
<keyword evidence="6 9" id="KW-0812">Transmembrane</keyword>
<comment type="caution">
    <text evidence="10">The sequence shown here is derived from an EMBL/GenBank/DDBJ whole genome shotgun (WGS) entry which is preliminary data.</text>
</comment>
<keyword evidence="4 9" id="KW-1003">Cell membrane</keyword>
<comment type="pathway">
    <text evidence="2 9">Cofactor biosynthesis; adenosylcobalamin biosynthesis.</text>
</comment>
<gene>
    <name evidence="10" type="primary">cbiB</name>
    <name evidence="9" type="synonym">cobD</name>
    <name evidence="10" type="ORF">P6N53_03840</name>
</gene>
<comment type="caution">
    <text evidence="9">Lacks conserved residue(s) required for the propagation of feature annotation.</text>
</comment>
<evidence type="ECO:0000256" key="8">
    <source>
        <dbReference type="ARBA" id="ARBA00023136"/>
    </source>
</evidence>
<dbReference type="PANTHER" id="PTHR34308:SF1">
    <property type="entry name" value="COBALAMIN BIOSYNTHESIS PROTEIN CBIB"/>
    <property type="match status" value="1"/>
</dbReference>
<evidence type="ECO:0000256" key="7">
    <source>
        <dbReference type="ARBA" id="ARBA00022989"/>
    </source>
</evidence>
<dbReference type="AlphaFoldDB" id="A0AAW7Z9M3"/>
<organism evidence="10 11">
    <name type="scientific">Desulforamulus aquiferis</name>
    <dbReference type="NCBI Taxonomy" id="1397668"/>
    <lineage>
        <taxon>Bacteria</taxon>
        <taxon>Bacillati</taxon>
        <taxon>Bacillota</taxon>
        <taxon>Clostridia</taxon>
        <taxon>Eubacteriales</taxon>
        <taxon>Peptococcaceae</taxon>
        <taxon>Desulforamulus</taxon>
    </lineage>
</organism>
<dbReference type="GO" id="GO:0009236">
    <property type="term" value="P:cobalamin biosynthetic process"/>
    <property type="evidence" value="ECO:0007669"/>
    <property type="project" value="UniProtKB-UniRule"/>
</dbReference>
<proteinExistence type="inferred from homology"/>
<sequence length="316" mass="34030">MNLLIPGALLIDLIIGDPRCIPHPVIIIGKLISRLERFLRSLAATGRGLKVGGALLVFTVCLLTFSVTWGLIWLAFKLHYYLGIALHLWLLSTTFAVKGLAQHALAVAKPLNEGNLSQAREKLSLIVGRDTQNLNEQEIVRGTVETVAENTVDGIIAPIFYAVIGGAPLAMTYKAVNTMDSMLGHKNSKYINLGWAAARFDDLANYLPARISGLFYIILSPVTPGGFKATLRAIINDAPKHPSPNSGIPEAAVAGSLGVQLGGTNYYQGELSQRAFMGEEIFQLASCHIEQVLKLTYGVTALALLGAFTKNYFIGG</sequence>
<evidence type="ECO:0000313" key="10">
    <source>
        <dbReference type="EMBL" id="MDO7786349.1"/>
    </source>
</evidence>
<evidence type="ECO:0000256" key="3">
    <source>
        <dbReference type="ARBA" id="ARBA00006263"/>
    </source>
</evidence>